<dbReference type="InterPro" id="IPR050669">
    <property type="entry name" value="Hemerythrin"/>
</dbReference>
<dbReference type="PANTHER" id="PTHR37164">
    <property type="entry name" value="BACTERIOHEMERYTHRIN"/>
    <property type="match status" value="1"/>
</dbReference>
<dbReference type="InterPro" id="IPR012312">
    <property type="entry name" value="Hemerythrin-like"/>
</dbReference>
<comment type="similarity">
    <text evidence="1">Belongs to the hemerythrin family.</text>
</comment>
<dbReference type="EMBL" id="DWWB01000053">
    <property type="protein sequence ID" value="HJC66919.1"/>
    <property type="molecule type" value="Genomic_DNA"/>
</dbReference>
<evidence type="ECO:0000313" key="5">
    <source>
        <dbReference type="EMBL" id="HJC66919.1"/>
    </source>
</evidence>
<dbReference type="AlphaFoldDB" id="A0A9D2PV05"/>
<name>A0A9D2PV05_9FIRM</name>
<organism evidence="5 6">
    <name type="scientific">Candidatus Enterocloster excrementigallinarum</name>
    <dbReference type="NCBI Taxonomy" id="2838558"/>
    <lineage>
        <taxon>Bacteria</taxon>
        <taxon>Bacillati</taxon>
        <taxon>Bacillota</taxon>
        <taxon>Clostridia</taxon>
        <taxon>Lachnospirales</taxon>
        <taxon>Lachnospiraceae</taxon>
        <taxon>Enterocloster</taxon>
    </lineage>
</organism>
<keyword evidence="3" id="KW-0408">Iron</keyword>
<dbReference type="NCBIfam" id="TIGR02481">
    <property type="entry name" value="hemeryth_dom"/>
    <property type="match status" value="1"/>
</dbReference>
<dbReference type="InterPro" id="IPR035938">
    <property type="entry name" value="Hemerythrin-like_sf"/>
</dbReference>
<evidence type="ECO:0000256" key="3">
    <source>
        <dbReference type="ARBA" id="ARBA00023004"/>
    </source>
</evidence>
<dbReference type="GO" id="GO:0046872">
    <property type="term" value="F:metal ion binding"/>
    <property type="evidence" value="ECO:0007669"/>
    <property type="project" value="UniProtKB-KW"/>
</dbReference>
<dbReference type="PANTHER" id="PTHR37164:SF1">
    <property type="entry name" value="BACTERIOHEMERYTHRIN"/>
    <property type="match status" value="1"/>
</dbReference>
<dbReference type="SUPFAM" id="SSF47188">
    <property type="entry name" value="Hemerythrin-like"/>
    <property type="match status" value="1"/>
</dbReference>
<proteinExistence type="inferred from homology"/>
<evidence type="ECO:0000259" key="4">
    <source>
        <dbReference type="Pfam" id="PF01814"/>
    </source>
</evidence>
<accession>A0A9D2PV05</accession>
<dbReference type="Gene3D" id="1.20.120.50">
    <property type="entry name" value="Hemerythrin-like"/>
    <property type="match status" value="1"/>
</dbReference>
<feature type="domain" description="Hemerythrin-like" evidence="4">
    <location>
        <begin position="12"/>
        <end position="124"/>
    </location>
</feature>
<protein>
    <submittedName>
        <fullName evidence="5">Hemerythrin family protein</fullName>
    </submittedName>
</protein>
<evidence type="ECO:0000256" key="1">
    <source>
        <dbReference type="ARBA" id="ARBA00010587"/>
    </source>
</evidence>
<reference evidence="5" key="2">
    <citation type="submission" date="2021-04" db="EMBL/GenBank/DDBJ databases">
        <authorList>
            <person name="Gilroy R."/>
        </authorList>
    </citation>
    <scope>NUCLEOTIDE SEQUENCE</scope>
    <source>
        <strain evidence="5">CHK198-12963</strain>
    </source>
</reference>
<dbReference type="Pfam" id="PF01814">
    <property type="entry name" value="Hemerythrin"/>
    <property type="match status" value="1"/>
</dbReference>
<evidence type="ECO:0000313" key="6">
    <source>
        <dbReference type="Proteomes" id="UP000823863"/>
    </source>
</evidence>
<comment type="caution">
    <text evidence="5">The sequence shown here is derived from an EMBL/GenBank/DDBJ whole genome shotgun (WGS) entry which is preliminary data.</text>
</comment>
<evidence type="ECO:0000256" key="2">
    <source>
        <dbReference type="ARBA" id="ARBA00022723"/>
    </source>
</evidence>
<dbReference type="Proteomes" id="UP000823863">
    <property type="component" value="Unassembled WGS sequence"/>
</dbReference>
<gene>
    <name evidence="5" type="ORF">H9931_09430</name>
</gene>
<sequence>MYAEFDDSLVTGNEMIDTQHKELIGKINDLLRSCEDRADRKAAVQMLNYLADYTEFHFNAEEQLQEEIGYPGIKEHKEKHEELRRTVSELHEMLEDQEGPSDAFVDMVNKNVTEWLYYHIKGFDRSVAEYKFMRNNEKLI</sequence>
<reference evidence="5" key="1">
    <citation type="journal article" date="2021" name="PeerJ">
        <title>Extensive microbial diversity within the chicken gut microbiome revealed by metagenomics and culture.</title>
        <authorList>
            <person name="Gilroy R."/>
            <person name="Ravi A."/>
            <person name="Getino M."/>
            <person name="Pursley I."/>
            <person name="Horton D.L."/>
            <person name="Alikhan N.F."/>
            <person name="Baker D."/>
            <person name="Gharbi K."/>
            <person name="Hall N."/>
            <person name="Watson M."/>
            <person name="Adriaenssens E.M."/>
            <person name="Foster-Nyarko E."/>
            <person name="Jarju S."/>
            <person name="Secka A."/>
            <person name="Antonio M."/>
            <person name="Oren A."/>
            <person name="Chaudhuri R.R."/>
            <person name="La Ragione R."/>
            <person name="Hildebrand F."/>
            <person name="Pallen M.J."/>
        </authorList>
    </citation>
    <scope>NUCLEOTIDE SEQUENCE</scope>
    <source>
        <strain evidence="5">CHK198-12963</strain>
    </source>
</reference>
<keyword evidence="2" id="KW-0479">Metal-binding</keyword>
<dbReference type="NCBIfam" id="NF033749">
    <property type="entry name" value="bact_hemeryth"/>
    <property type="match status" value="1"/>
</dbReference>
<dbReference type="CDD" id="cd12107">
    <property type="entry name" value="Hemerythrin"/>
    <property type="match status" value="1"/>
</dbReference>
<dbReference type="InterPro" id="IPR012827">
    <property type="entry name" value="Hemerythrin_metal-bd"/>
</dbReference>